<evidence type="ECO:0000313" key="2">
    <source>
        <dbReference type="EMBL" id="DBA00122.1"/>
    </source>
</evidence>
<dbReference type="Proteomes" id="UP001146120">
    <property type="component" value="Unassembled WGS sequence"/>
</dbReference>
<keyword evidence="1" id="KW-1133">Transmembrane helix</keyword>
<dbReference type="AlphaFoldDB" id="A0AAV2Z2Z6"/>
<keyword evidence="1" id="KW-0472">Membrane</keyword>
<dbReference type="EMBL" id="DAKRPA010000070">
    <property type="protein sequence ID" value="DBA00122.1"/>
    <property type="molecule type" value="Genomic_DNA"/>
</dbReference>
<evidence type="ECO:0000256" key="1">
    <source>
        <dbReference type="SAM" id="Phobius"/>
    </source>
</evidence>
<proteinExistence type="predicted"/>
<evidence type="ECO:0000313" key="3">
    <source>
        <dbReference type="Proteomes" id="UP001146120"/>
    </source>
</evidence>
<gene>
    <name evidence="2" type="ORF">N0F65_000413</name>
</gene>
<keyword evidence="3" id="KW-1185">Reference proteome</keyword>
<organism evidence="2 3">
    <name type="scientific">Lagenidium giganteum</name>
    <dbReference type="NCBI Taxonomy" id="4803"/>
    <lineage>
        <taxon>Eukaryota</taxon>
        <taxon>Sar</taxon>
        <taxon>Stramenopiles</taxon>
        <taxon>Oomycota</taxon>
        <taxon>Peronosporomycetes</taxon>
        <taxon>Pythiales</taxon>
        <taxon>Pythiaceae</taxon>
    </lineage>
</organism>
<reference evidence="2" key="1">
    <citation type="submission" date="2022-11" db="EMBL/GenBank/DDBJ databases">
        <authorList>
            <person name="Morgan W.R."/>
            <person name="Tartar A."/>
        </authorList>
    </citation>
    <scope>NUCLEOTIDE SEQUENCE</scope>
    <source>
        <strain evidence="2">ARSEF 373</strain>
    </source>
</reference>
<reference evidence="2" key="2">
    <citation type="journal article" date="2023" name="Microbiol Resour">
        <title>Decontamination and Annotation of the Draft Genome Sequence of the Oomycete Lagenidium giganteum ARSEF 373.</title>
        <authorList>
            <person name="Morgan W.R."/>
            <person name="Tartar A."/>
        </authorList>
    </citation>
    <scope>NUCLEOTIDE SEQUENCE</scope>
    <source>
        <strain evidence="2">ARSEF 373</strain>
    </source>
</reference>
<comment type="caution">
    <text evidence="2">The sequence shown here is derived from an EMBL/GenBank/DDBJ whole genome shotgun (WGS) entry which is preliminary data.</text>
</comment>
<keyword evidence="1" id="KW-0812">Transmembrane</keyword>
<protein>
    <submittedName>
        <fullName evidence="2">Uncharacterized protein</fullName>
    </submittedName>
</protein>
<feature type="transmembrane region" description="Helical" evidence="1">
    <location>
        <begin position="71"/>
        <end position="95"/>
    </location>
</feature>
<accession>A0AAV2Z2Z6</accession>
<sequence length="113" mass="12632">MGIAERGAPSSDVVREMVQAVDRPSKAALSWCADLMAFGSVDEDQLQIGPYRQHRYTLLQRFWLRKKPRTLAWGAPFLCVLGYLAILAIGAMSFWQNDLASADVQLRMHAHAA</sequence>
<name>A0AAV2Z2Z6_9STRA</name>